<evidence type="ECO:0000259" key="1">
    <source>
        <dbReference type="Pfam" id="PF07534"/>
    </source>
</evidence>
<reference evidence="2 3" key="1">
    <citation type="submission" date="2012-10" db="EMBL/GenBank/DDBJ databases">
        <authorList>
            <person name="Zafar N."/>
            <person name="Inman J."/>
            <person name="Hall N."/>
            <person name="Lorenzi H."/>
            <person name="Caler E."/>
        </authorList>
    </citation>
    <scope>NUCLEOTIDE SEQUENCE [LARGE SCALE GENOMIC DNA]</scope>
    <source>
        <strain evidence="2 3">IP1</strain>
    </source>
</reference>
<proteinExistence type="predicted"/>
<feature type="domain" description="TLDc" evidence="1">
    <location>
        <begin position="171"/>
        <end position="277"/>
    </location>
</feature>
<organism evidence="2 3">
    <name type="scientific">Entamoeba invadens IP1</name>
    <dbReference type="NCBI Taxonomy" id="370355"/>
    <lineage>
        <taxon>Eukaryota</taxon>
        <taxon>Amoebozoa</taxon>
        <taxon>Evosea</taxon>
        <taxon>Archamoebae</taxon>
        <taxon>Mastigamoebida</taxon>
        <taxon>Entamoebidae</taxon>
        <taxon>Entamoeba</taxon>
    </lineage>
</organism>
<accession>A0A0A1UGA9</accession>
<evidence type="ECO:0000313" key="2">
    <source>
        <dbReference type="EMBL" id="ELP94718.1"/>
    </source>
</evidence>
<dbReference type="Proteomes" id="UP000014680">
    <property type="component" value="Unassembled WGS sequence"/>
</dbReference>
<protein>
    <recommendedName>
        <fullName evidence="1">TLDc domain-containing protein</fullName>
    </recommendedName>
</protein>
<dbReference type="KEGG" id="eiv:EIN_340560"/>
<dbReference type="RefSeq" id="XP_004261489.1">
    <property type="nucleotide sequence ID" value="XM_004261441.1"/>
</dbReference>
<gene>
    <name evidence="2" type="ORF">EIN_340560</name>
</gene>
<dbReference type="EMBL" id="KB206175">
    <property type="protein sequence ID" value="ELP94718.1"/>
    <property type="molecule type" value="Genomic_DNA"/>
</dbReference>
<dbReference type="Pfam" id="PF07534">
    <property type="entry name" value="TLD"/>
    <property type="match status" value="1"/>
</dbReference>
<dbReference type="AlphaFoldDB" id="A0A0A1UGA9"/>
<dbReference type="InterPro" id="IPR006571">
    <property type="entry name" value="TLDc_dom"/>
</dbReference>
<keyword evidence="3" id="KW-1185">Reference proteome</keyword>
<sequence length="335" mass="39416">MSDYNLLVEKLLGTCNEINVLTKNYLIKRNANGKCNIDDKNKHITERIKAAEGSFDRLSEVIQKKEELHEKYDILFTLFKALERRYNTEIFNDQTEEEFDKMINLNIKLLEEKFEIDKAPFDKQINDLEKKKNSDIKAYQIIKKQKNSTKLLGLSLKKIDALEKMTGKKVENVIFDSEKDEWSKTNSGFKTEIKDEHNLLFLVEDDELNTFGGVVYNEIEKTGENRDNNAFVFSLIRNDELNPKKFEFVKTKEERYSFYLGNDRENNLFSFGDKDIEVCKTKSSGTNHCQPERFSYKLKDLTNDIVFYSRRIRVYQLGENIQKAPSNFFLNLFAK</sequence>
<name>A0A0A1UGA9_ENTIV</name>
<evidence type="ECO:0000313" key="3">
    <source>
        <dbReference type="Proteomes" id="UP000014680"/>
    </source>
</evidence>
<dbReference type="GeneID" id="14893696"/>
<dbReference type="VEuPathDB" id="AmoebaDB:EIN_340560"/>